<dbReference type="Proteomes" id="UP000094043">
    <property type="component" value="Chromosome 3"/>
</dbReference>
<dbReference type="OrthoDB" id="2555515at2759"/>
<feature type="compositionally biased region" description="Polar residues" evidence="1">
    <location>
        <begin position="222"/>
        <end position="248"/>
    </location>
</feature>
<feature type="region of interest" description="Disordered" evidence="1">
    <location>
        <begin position="93"/>
        <end position="115"/>
    </location>
</feature>
<feature type="compositionally biased region" description="Basic and acidic residues" evidence="1">
    <location>
        <begin position="93"/>
        <end position="104"/>
    </location>
</feature>
<feature type="region of interest" description="Disordered" evidence="1">
    <location>
        <begin position="568"/>
        <end position="599"/>
    </location>
</feature>
<dbReference type="EMBL" id="CP143786">
    <property type="protein sequence ID" value="WVN87478.1"/>
    <property type="molecule type" value="Genomic_DNA"/>
</dbReference>
<dbReference type="GeneID" id="91086871"/>
<dbReference type="AlphaFoldDB" id="A0A1E3IEB6"/>
<feature type="compositionally biased region" description="Low complexity" evidence="1">
    <location>
        <begin position="532"/>
        <end position="547"/>
    </location>
</feature>
<feature type="region of interest" description="Disordered" evidence="1">
    <location>
        <begin position="520"/>
        <end position="550"/>
    </location>
</feature>
<reference evidence="2" key="3">
    <citation type="submission" date="2024-01" db="EMBL/GenBank/DDBJ databases">
        <authorList>
            <person name="Coelho M.A."/>
            <person name="David-Palma M."/>
            <person name="Shea T."/>
            <person name="Sun S."/>
            <person name="Cuomo C.A."/>
            <person name="Heitman J."/>
        </authorList>
    </citation>
    <scope>NUCLEOTIDE SEQUENCE</scope>
    <source>
        <strain evidence="2">CBS 7841</strain>
    </source>
</reference>
<organism evidence="2 3">
    <name type="scientific">Cryptococcus depauperatus CBS 7841</name>
    <dbReference type="NCBI Taxonomy" id="1295531"/>
    <lineage>
        <taxon>Eukaryota</taxon>
        <taxon>Fungi</taxon>
        <taxon>Dikarya</taxon>
        <taxon>Basidiomycota</taxon>
        <taxon>Agaricomycotina</taxon>
        <taxon>Tremellomycetes</taxon>
        <taxon>Tremellales</taxon>
        <taxon>Cryptococcaceae</taxon>
        <taxon>Cryptococcus</taxon>
    </lineage>
</organism>
<evidence type="ECO:0000313" key="2">
    <source>
        <dbReference type="EMBL" id="WVN87478.1"/>
    </source>
</evidence>
<evidence type="ECO:0000313" key="3">
    <source>
        <dbReference type="Proteomes" id="UP000094043"/>
    </source>
</evidence>
<gene>
    <name evidence="2" type="ORF">L203_102660</name>
</gene>
<proteinExistence type="predicted"/>
<dbReference type="RefSeq" id="XP_066068178.1">
    <property type="nucleotide sequence ID" value="XM_066212081.1"/>
</dbReference>
<reference evidence="2" key="2">
    <citation type="journal article" date="2022" name="Elife">
        <title>Obligate sexual reproduction of a homothallic fungus closely related to the Cryptococcus pathogenic species complex.</title>
        <authorList>
            <person name="Passer A.R."/>
            <person name="Clancey S.A."/>
            <person name="Shea T."/>
            <person name="David-Palma M."/>
            <person name="Averette A.F."/>
            <person name="Boekhout T."/>
            <person name="Porcel B.M."/>
            <person name="Nowrousian M."/>
            <person name="Cuomo C.A."/>
            <person name="Sun S."/>
            <person name="Heitman J."/>
            <person name="Coelho M.A."/>
        </authorList>
    </citation>
    <scope>NUCLEOTIDE SEQUENCE</scope>
    <source>
        <strain evidence="2">CBS 7841</strain>
    </source>
</reference>
<evidence type="ECO:0000256" key="1">
    <source>
        <dbReference type="SAM" id="MobiDB-lite"/>
    </source>
</evidence>
<name>A0A1E3IEB6_9TREE</name>
<protein>
    <submittedName>
        <fullName evidence="2">Uncharacterized protein</fullName>
    </submittedName>
</protein>
<accession>A0A1E3IEB6</accession>
<feature type="region of interest" description="Disordered" evidence="1">
    <location>
        <begin position="1"/>
        <end position="43"/>
    </location>
</feature>
<dbReference type="VEuPathDB" id="FungiDB:L203_04025"/>
<feature type="region of interest" description="Disordered" evidence="1">
    <location>
        <begin position="221"/>
        <end position="248"/>
    </location>
</feature>
<sequence length="776" mass="85915">MPTIRRASPRRALAENLGRTRPKNASLKRSLSPEESIDGMVAERRPEVKDKLCISSAMDLVDSKLKTETGTATQTDGRTREEEGYRTFVRARRSTEDKLRKGKTDTIGGQGDGARERLLAMQDRSGLPKGSKRTGKAYPGLLSSSTAQDKINVNGETSAGVVASSGKSMRRKGVEPKESVAEAAIASGLGQAISTPASGYTTICSTAKPLSKKLKRMAGSASKFSQKTTALTPSRASPVPATSLSTSIQGQANQEALVGRFRPKSQGKPVERRVLPQRIRRAAAGGVEGMRDVEEMIVDWVQRWAEPVTSPPDNLSIHVSSLPITSLDPPPSPCYIAERNLPSITVTPSRHLASTDTTAIDEDKRLSKEQAIETPGWVVVATGEDDVEEAKEELREGEGRGARGHVISPLKRLRRIHDESEEDTSDAFYTQLHRKYEAMERRQRLREKEMLQFERYKMSNRIELLRNMSNETWASVVGTILSNGRTEWEKGKEKLDKEGEEWLRRRLLMEGEELMKRYDELLPPESRKRNNPSVSSQPSSPRMSTTSEPSVLPARVVALRESFSNCLSNRRKRGARMTSKHVADGRQGTSKKAPKSYIARCKSQTSISTDITLDIEQTSSHSVSTIKIHPHPSSTVPSPPPPLSSPQSSPRPISIHPVTLSGTPCLLEAASRRESALEEAEKCKALLSKNGKGRLMKHEKTRTSERLGAVNPFGMPLPGTIEYKSEFTLTDEEEFWPIIAKREEDANNQRRTSLVNMTNLHSAISSRPMQQLRKIH</sequence>
<dbReference type="KEGG" id="cdep:91086871"/>
<feature type="region of interest" description="Disordered" evidence="1">
    <location>
        <begin position="621"/>
        <end position="651"/>
    </location>
</feature>
<reference evidence="2" key="1">
    <citation type="submission" date="2016-06" db="EMBL/GenBank/DDBJ databases">
        <authorList>
            <person name="Cuomo C."/>
            <person name="Litvintseva A."/>
            <person name="Heitman J."/>
            <person name="Chen Y."/>
            <person name="Sun S."/>
            <person name="Springer D."/>
            <person name="Dromer F."/>
            <person name="Young S."/>
            <person name="Zeng Q."/>
            <person name="Chapman S."/>
            <person name="Gujja S."/>
            <person name="Saif S."/>
            <person name="Birren B."/>
        </authorList>
    </citation>
    <scope>NUCLEOTIDE SEQUENCE</scope>
    <source>
        <strain evidence="2">CBS 7841</strain>
    </source>
</reference>
<feature type="compositionally biased region" description="Basic residues" evidence="1">
    <location>
        <begin position="569"/>
        <end position="579"/>
    </location>
</feature>
<keyword evidence="3" id="KW-1185">Reference proteome</keyword>